<protein>
    <submittedName>
        <fullName evidence="1">Uncharacterized protein</fullName>
    </submittedName>
</protein>
<organism evidence="1 2">
    <name type="scientific">Protopolystoma xenopodis</name>
    <dbReference type="NCBI Taxonomy" id="117903"/>
    <lineage>
        <taxon>Eukaryota</taxon>
        <taxon>Metazoa</taxon>
        <taxon>Spiralia</taxon>
        <taxon>Lophotrochozoa</taxon>
        <taxon>Platyhelminthes</taxon>
        <taxon>Monogenea</taxon>
        <taxon>Polyopisthocotylea</taxon>
        <taxon>Polystomatidea</taxon>
        <taxon>Polystomatidae</taxon>
        <taxon>Protopolystoma</taxon>
    </lineage>
</organism>
<reference evidence="1" key="1">
    <citation type="submission" date="2018-11" db="EMBL/GenBank/DDBJ databases">
        <authorList>
            <consortium name="Pathogen Informatics"/>
        </authorList>
    </citation>
    <scope>NUCLEOTIDE SEQUENCE</scope>
</reference>
<dbReference type="EMBL" id="CAAALY010252878">
    <property type="protein sequence ID" value="VEL36674.1"/>
    <property type="molecule type" value="Genomic_DNA"/>
</dbReference>
<comment type="caution">
    <text evidence="1">The sequence shown here is derived from an EMBL/GenBank/DDBJ whole genome shotgun (WGS) entry which is preliminary data.</text>
</comment>
<dbReference type="Proteomes" id="UP000784294">
    <property type="component" value="Unassembled WGS sequence"/>
</dbReference>
<sequence length="790" mass="88189">MGAFVSLNCNDFTPAEGIDKTHASSKLQSPPAGMRTLLGSLSSVISGPPLPPPPSAAIYRETGILDSLTEEDDPVCSNDSLEFWPMTSHLRELRYSSLLLQPEAGRDRLSLPRKSSRIASLSNSAFSAHVYPNLEVSKALIQAPLIPSSNDTPKTESSLEADRYWSRLDDKMVPKTIPNHLNCSALGGNHVKDKENDKNEHKCTNIALHNENMRAGKDSKDGGDMEDTVILEKRKVCHHIALKTAASSSHLDNQLPWVHQRASLLASTNNYTNLTQICQSIRPGVSQSWPNVSFSMSPTSKGVVNWSSARLKIPKSRFNTAITTLANSCFCLEQSQRPNQHLQQHKYLQSVPHVQSSAYRLSVSCCCCCCYAHHRSAIRLHHHQLPIHSHSRQHQMLGFCAKTDSDVLEAPAKMDDSKDDSSTLVVPMETRSMGLYRMTAGLQTDDFSQWRPPVWQHNCPSCLVWWTEAPGSRLHQPTCLIAESHRVRAQTENLPVRRLGRKTIVPPLSASVWYSKLDDRLPLDQTSESRLWTAANSAAASASLITATITTICTSSTAHNHSEIGVRYQSAKLEAGTSTTLALARGQIVSPSSFNCVFSQCPLRHRLLEVQKQEQQSSVNHFTLLKVISSSECKSKYKKTDDGKQTKWNLVEKEHQSSDQLLSEKGAETTQEKLENEKITRMQLHIRTVTDADSIEDNDILTVDTNKSETLIYNRSISNDAVNDIKSGHTCDYPSSRMYLQTNVRESWPYSSNSHKRIHESVSHACIRSHYQLHNIPSSRKHLNLPIGQY</sequence>
<keyword evidence="2" id="KW-1185">Reference proteome</keyword>
<evidence type="ECO:0000313" key="1">
    <source>
        <dbReference type="EMBL" id="VEL36674.1"/>
    </source>
</evidence>
<gene>
    <name evidence="1" type="ORF">PXEA_LOCUS30114</name>
</gene>
<accession>A0A448XH57</accession>
<dbReference type="AlphaFoldDB" id="A0A448XH57"/>
<proteinExistence type="predicted"/>
<name>A0A448XH57_9PLAT</name>
<evidence type="ECO:0000313" key="2">
    <source>
        <dbReference type="Proteomes" id="UP000784294"/>
    </source>
</evidence>